<dbReference type="OrthoDB" id="4522839at2759"/>
<name>A0A5N5WNR1_9EURO</name>
<protein>
    <submittedName>
        <fullName evidence="3">Uncharacterized protein</fullName>
    </submittedName>
</protein>
<feature type="region of interest" description="Disordered" evidence="1">
    <location>
        <begin position="187"/>
        <end position="206"/>
    </location>
</feature>
<dbReference type="AlphaFoldDB" id="A0A5N5WNR1"/>
<keyword evidence="2" id="KW-0472">Membrane</keyword>
<evidence type="ECO:0000256" key="1">
    <source>
        <dbReference type="SAM" id="MobiDB-lite"/>
    </source>
</evidence>
<gene>
    <name evidence="3" type="ORF">BDV29DRAFT_199109</name>
</gene>
<dbReference type="EMBL" id="ML732370">
    <property type="protein sequence ID" value="KAB8068840.1"/>
    <property type="molecule type" value="Genomic_DNA"/>
</dbReference>
<dbReference type="Proteomes" id="UP000326565">
    <property type="component" value="Unassembled WGS sequence"/>
</dbReference>
<sequence length="206" mass="23418">MVQSSRQSVSHLLVYFIFTLWITLALGYSTDPPLHSQSIEKRVKVPPVPSVGDALNHLKKPAKGQALFFQREVQLAASKYAQANNLWLLANADDGSHWAKFEGGPFMVYNAMRTKDLPTWNDKELEMAQAAVCNAYAHNAHGDVIVILPYHQPQRFTFWDGEFDMLKRNPNVDKILAYDMKDGTRMPEGVPRELWPREQPKTEHAG</sequence>
<reference evidence="3 4" key="1">
    <citation type="submission" date="2019-04" db="EMBL/GenBank/DDBJ databases">
        <title>Friends and foes A comparative genomics study of 23 Aspergillus species from section Flavi.</title>
        <authorList>
            <consortium name="DOE Joint Genome Institute"/>
            <person name="Kjaerbolling I."/>
            <person name="Vesth T."/>
            <person name="Frisvad J.C."/>
            <person name="Nybo J.L."/>
            <person name="Theobald S."/>
            <person name="Kildgaard S."/>
            <person name="Isbrandt T."/>
            <person name="Kuo A."/>
            <person name="Sato A."/>
            <person name="Lyhne E.K."/>
            <person name="Kogle M.E."/>
            <person name="Wiebenga A."/>
            <person name="Kun R.S."/>
            <person name="Lubbers R.J."/>
            <person name="Makela M.R."/>
            <person name="Barry K."/>
            <person name="Chovatia M."/>
            <person name="Clum A."/>
            <person name="Daum C."/>
            <person name="Haridas S."/>
            <person name="He G."/>
            <person name="LaButti K."/>
            <person name="Lipzen A."/>
            <person name="Mondo S."/>
            <person name="Riley R."/>
            <person name="Salamov A."/>
            <person name="Simmons B.A."/>
            <person name="Magnuson J.K."/>
            <person name="Henrissat B."/>
            <person name="Mortensen U.H."/>
            <person name="Larsen T.O."/>
            <person name="Devries R.P."/>
            <person name="Grigoriev I.V."/>
            <person name="Machida M."/>
            <person name="Baker S.E."/>
            <person name="Andersen M.R."/>
        </authorList>
    </citation>
    <scope>NUCLEOTIDE SEQUENCE [LARGE SCALE GENOMIC DNA]</scope>
    <source>
        <strain evidence="3 4">CBS 151.66</strain>
    </source>
</reference>
<evidence type="ECO:0000313" key="3">
    <source>
        <dbReference type="EMBL" id="KAB8068840.1"/>
    </source>
</evidence>
<proteinExistence type="predicted"/>
<feature type="transmembrane region" description="Helical" evidence="2">
    <location>
        <begin position="12"/>
        <end position="29"/>
    </location>
</feature>
<evidence type="ECO:0000313" key="4">
    <source>
        <dbReference type="Proteomes" id="UP000326565"/>
    </source>
</evidence>
<accession>A0A5N5WNR1</accession>
<organism evidence="3 4">
    <name type="scientific">Aspergillus leporis</name>
    <dbReference type="NCBI Taxonomy" id="41062"/>
    <lineage>
        <taxon>Eukaryota</taxon>
        <taxon>Fungi</taxon>
        <taxon>Dikarya</taxon>
        <taxon>Ascomycota</taxon>
        <taxon>Pezizomycotina</taxon>
        <taxon>Eurotiomycetes</taxon>
        <taxon>Eurotiomycetidae</taxon>
        <taxon>Eurotiales</taxon>
        <taxon>Aspergillaceae</taxon>
        <taxon>Aspergillus</taxon>
        <taxon>Aspergillus subgen. Circumdati</taxon>
    </lineage>
</organism>
<evidence type="ECO:0000256" key="2">
    <source>
        <dbReference type="SAM" id="Phobius"/>
    </source>
</evidence>
<keyword evidence="2" id="KW-0812">Transmembrane</keyword>
<keyword evidence="2" id="KW-1133">Transmembrane helix</keyword>
<keyword evidence="4" id="KW-1185">Reference proteome</keyword>